<dbReference type="AlphaFoldDB" id="A0A1Q5PKH5"/>
<dbReference type="InterPro" id="IPR000330">
    <property type="entry name" value="SNF2_N"/>
</dbReference>
<dbReference type="InterPro" id="IPR027417">
    <property type="entry name" value="P-loop_NTPase"/>
</dbReference>
<comment type="caution">
    <text evidence="5">The sequence shown here is derived from an EMBL/GenBank/DDBJ whole genome shotgun (WGS) entry which is preliminary data.</text>
</comment>
<evidence type="ECO:0000313" key="5">
    <source>
        <dbReference type="EMBL" id="OKL46709.1"/>
    </source>
</evidence>
<dbReference type="SUPFAM" id="SSF47794">
    <property type="entry name" value="Rad51 N-terminal domain-like"/>
    <property type="match status" value="1"/>
</dbReference>
<gene>
    <name evidence="5" type="ORF">BM477_07090</name>
</gene>
<dbReference type="InterPro" id="IPR038718">
    <property type="entry name" value="SNF2-like_sf"/>
</dbReference>
<dbReference type="InterPro" id="IPR010995">
    <property type="entry name" value="DNA_repair_Rad51/TF_NusA_a-hlx"/>
</dbReference>
<accession>A0A1Q5PKH5</accession>
<evidence type="ECO:0000313" key="6">
    <source>
        <dbReference type="Proteomes" id="UP000186465"/>
    </source>
</evidence>
<dbReference type="PROSITE" id="PS51192">
    <property type="entry name" value="HELICASE_ATP_BIND_1"/>
    <property type="match status" value="1"/>
</dbReference>
<evidence type="ECO:0000259" key="3">
    <source>
        <dbReference type="PROSITE" id="PS51192"/>
    </source>
</evidence>
<dbReference type="PROSITE" id="PS51194">
    <property type="entry name" value="HELICASE_CTER"/>
    <property type="match status" value="1"/>
</dbReference>
<dbReference type="STRING" id="156892.BM477_07090"/>
<dbReference type="SMART" id="SM00487">
    <property type="entry name" value="DEXDc"/>
    <property type="match status" value="1"/>
</dbReference>
<dbReference type="CDD" id="cd18793">
    <property type="entry name" value="SF2_C_SNF"/>
    <property type="match status" value="1"/>
</dbReference>
<dbReference type="Gene3D" id="1.10.150.20">
    <property type="entry name" value="5' to 3' exonuclease, C-terminal subdomain"/>
    <property type="match status" value="1"/>
</dbReference>
<dbReference type="InterPro" id="IPR001650">
    <property type="entry name" value="Helicase_C-like"/>
</dbReference>
<dbReference type="Gene3D" id="3.40.50.10810">
    <property type="entry name" value="Tandem AAA-ATPase domain"/>
    <property type="match status" value="1"/>
</dbReference>
<protein>
    <recommendedName>
        <fullName evidence="7">Helicase SNF2</fullName>
    </recommendedName>
</protein>
<dbReference type="Proteomes" id="UP000186465">
    <property type="component" value="Unassembled WGS sequence"/>
</dbReference>
<dbReference type="SUPFAM" id="SSF52540">
    <property type="entry name" value="P-loop containing nucleoside triphosphate hydrolases"/>
    <property type="match status" value="2"/>
</dbReference>
<organism evidence="5 6">
    <name type="scientific">Boudabousia marimammalium</name>
    <dbReference type="NCBI Taxonomy" id="156892"/>
    <lineage>
        <taxon>Bacteria</taxon>
        <taxon>Bacillati</taxon>
        <taxon>Actinomycetota</taxon>
        <taxon>Actinomycetes</taxon>
        <taxon>Actinomycetales</taxon>
        <taxon>Actinomycetaceae</taxon>
        <taxon>Boudabousia</taxon>
    </lineage>
</organism>
<feature type="domain" description="Helicase ATP-binding" evidence="3">
    <location>
        <begin position="499"/>
        <end position="658"/>
    </location>
</feature>
<name>A0A1Q5PKH5_9ACTO</name>
<dbReference type="GO" id="GO:0016787">
    <property type="term" value="F:hydrolase activity"/>
    <property type="evidence" value="ECO:0007669"/>
    <property type="project" value="UniProtKB-KW"/>
</dbReference>
<sequence length="953" mass="105693">MTFTRNDAVQLITYHKANQALLQQVLDTAKDTQSSLQFEASLEANEYANALNTELFHATGLPSSLDLPSPNFLKYLSILNQLEPLQQRALALQERDSAVVQQNLIALSPATSRLSWFFSNRTSKALAERAYEKLRQLASGSYLTQYAQLRSSFERVTATGPDEATLNFELDREAFQRTYSLLPATGAKGSSPALVSLKARLDHIEDAKLSLSQQELDLAAVIKQNAGKLRQEMTFALLEQIPIESMKREIPRLRTKTLTEHGYLTVAHIQAASAKQLEEINGISRNGARLLKEAAEQYGQNLASGAALKLNPDDSSEDSDRIVRAVQQYRLLNGYRKQWAQLERNQSHKIAEGAGISDEKVAGANAASATNTGIAATIRRLRRLNGPAWSLLAETQKEQLRQTVSFLQDHYCPAYEDLISDYAIAQTRIAGAITADAWTDFVENSIEYYQILEEILPGILGNKNSTYGLPEALATQISEQKMSLAGLNCTLRGYQEWGVKYVLHQGSVILGDEMGLGKTVQAIAVMVALRNAGATHFVVVSPAAVLTNWDKEISEKSDLKAVKIHGEDREEALARWLADGGVAVTTFETLKHFVFPEGFRFGLLIVDEAHYVKNPEAQRTQHLRDLTRFTPRHLLMTGTALENKVEEMVSLVRLLRPQLATSLFGVAHMLTAETFREKVATVYLRRKREDVLGELPDLVESSEWCELSREEWLKYRETVTETDFAAMRRVSWNAPDLTQSAKAERLLDIVEQAGAEGRKVIVFSFFLQTLESVTELLGSACIGLITGSVPPARRQELVDEFTEAPTGSVLVAQIQSGGTGLNIQAASVVVFCEPQLKPSSENQALSRAYRMGQARSVFVYRLLAERTVDERIMELLKEKQQVFAAFADDSVAGKQATQMETSEPTGDVSKAEGEQPEVDSTGINTILQEELERVSSDSPEMFPHHSTFSTTES</sequence>
<evidence type="ECO:0000256" key="2">
    <source>
        <dbReference type="SAM" id="MobiDB-lite"/>
    </source>
</evidence>
<dbReference type="EMBL" id="MPDM01000008">
    <property type="protein sequence ID" value="OKL46709.1"/>
    <property type="molecule type" value="Genomic_DNA"/>
</dbReference>
<feature type="domain" description="Helicase C-terminal" evidence="4">
    <location>
        <begin position="745"/>
        <end position="891"/>
    </location>
</feature>
<evidence type="ECO:0000259" key="4">
    <source>
        <dbReference type="PROSITE" id="PS51194"/>
    </source>
</evidence>
<reference evidence="6" key="1">
    <citation type="submission" date="2016-11" db="EMBL/GenBank/DDBJ databases">
        <title>Actinomyces gypaetusis sp. nov. isolated from Gypaetus barbatus in Qinghai Tibet Plateau China.</title>
        <authorList>
            <person name="Meng X."/>
        </authorList>
    </citation>
    <scope>NUCLEOTIDE SEQUENCE [LARGE SCALE GENOMIC DNA]</scope>
    <source>
        <strain evidence="6">DSM 15383</strain>
    </source>
</reference>
<dbReference type="SMART" id="SM00490">
    <property type="entry name" value="HELICc"/>
    <property type="match status" value="1"/>
</dbReference>
<dbReference type="PANTHER" id="PTHR10799">
    <property type="entry name" value="SNF2/RAD54 HELICASE FAMILY"/>
    <property type="match status" value="1"/>
</dbReference>
<dbReference type="InterPro" id="IPR049730">
    <property type="entry name" value="SNF2/RAD54-like_C"/>
</dbReference>
<dbReference type="RefSeq" id="WP_075361996.1">
    <property type="nucleotide sequence ID" value="NZ_MPDM01000008.1"/>
</dbReference>
<dbReference type="Pfam" id="PF00176">
    <property type="entry name" value="SNF2-rel_dom"/>
    <property type="match status" value="1"/>
</dbReference>
<feature type="region of interest" description="Disordered" evidence="2">
    <location>
        <begin position="893"/>
        <end position="953"/>
    </location>
</feature>
<evidence type="ECO:0008006" key="7">
    <source>
        <dbReference type="Google" id="ProtNLM"/>
    </source>
</evidence>
<proteinExistence type="predicted"/>
<feature type="compositionally biased region" description="Polar residues" evidence="2">
    <location>
        <begin position="895"/>
        <end position="904"/>
    </location>
</feature>
<evidence type="ECO:0000256" key="1">
    <source>
        <dbReference type="ARBA" id="ARBA00022801"/>
    </source>
</evidence>
<dbReference type="InterPro" id="IPR014001">
    <property type="entry name" value="Helicase_ATP-bd"/>
</dbReference>
<dbReference type="Pfam" id="PF00271">
    <property type="entry name" value="Helicase_C"/>
    <property type="match status" value="1"/>
</dbReference>
<dbReference type="OrthoDB" id="9760715at2"/>
<dbReference type="Gene3D" id="3.40.50.300">
    <property type="entry name" value="P-loop containing nucleotide triphosphate hydrolases"/>
    <property type="match status" value="1"/>
</dbReference>
<dbReference type="CDD" id="cd17919">
    <property type="entry name" value="DEXHc_Snf"/>
    <property type="match status" value="1"/>
</dbReference>
<dbReference type="GO" id="GO:0005524">
    <property type="term" value="F:ATP binding"/>
    <property type="evidence" value="ECO:0007669"/>
    <property type="project" value="InterPro"/>
</dbReference>
<keyword evidence="1" id="KW-0378">Hydrolase</keyword>
<keyword evidence="6" id="KW-1185">Reference proteome</keyword>